<dbReference type="InterPro" id="IPR002073">
    <property type="entry name" value="PDEase_catalytic_dom"/>
</dbReference>
<dbReference type="InterPro" id="IPR003607">
    <property type="entry name" value="HD/PDEase_dom"/>
</dbReference>
<feature type="domain" description="PDEase" evidence="5">
    <location>
        <begin position="1"/>
        <end position="107"/>
    </location>
</feature>
<evidence type="ECO:0000259" key="5">
    <source>
        <dbReference type="PROSITE" id="PS51845"/>
    </source>
</evidence>
<reference evidence="6" key="2">
    <citation type="submission" date="2014-07" db="EMBL/GenBank/DDBJ databases">
        <authorList>
            <person name="Hull J."/>
        </authorList>
    </citation>
    <scope>NUCLEOTIDE SEQUENCE</scope>
</reference>
<dbReference type="EMBL" id="GBHO01030652">
    <property type="protein sequence ID" value="JAG12952.1"/>
    <property type="molecule type" value="Transcribed_RNA"/>
</dbReference>
<evidence type="ECO:0000313" key="6">
    <source>
        <dbReference type="EMBL" id="JAG12952.1"/>
    </source>
</evidence>
<feature type="active site" description="Proton donor" evidence="3">
    <location>
        <position position="12"/>
    </location>
</feature>
<accession>A0A0A9WWX1</accession>
<evidence type="ECO:0000256" key="1">
    <source>
        <dbReference type="ARBA" id="ARBA00022723"/>
    </source>
</evidence>
<dbReference type="GO" id="GO:0046872">
    <property type="term" value="F:metal ion binding"/>
    <property type="evidence" value="ECO:0007669"/>
    <property type="project" value="UniProtKB-KW"/>
</dbReference>
<dbReference type="Pfam" id="PF00233">
    <property type="entry name" value="PDEase_I"/>
    <property type="match status" value="1"/>
</dbReference>
<dbReference type="PROSITE" id="PS00126">
    <property type="entry name" value="PDEASE_I_1"/>
    <property type="match status" value="1"/>
</dbReference>
<feature type="binding site" evidence="4">
    <location>
        <position position="55"/>
    </location>
    <ligand>
        <name>Zn(2+)</name>
        <dbReference type="ChEBI" id="CHEBI:29105"/>
        <label>1</label>
    </ligand>
</feature>
<reference evidence="6" key="1">
    <citation type="journal article" date="2014" name="PLoS ONE">
        <title>Transcriptome-Based Identification of ABC Transporters in the Western Tarnished Plant Bug Lygus hesperus.</title>
        <authorList>
            <person name="Hull J.J."/>
            <person name="Chaney K."/>
            <person name="Geib S.M."/>
            <person name="Fabrick J.A."/>
            <person name="Brent C.S."/>
            <person name="Walsh D."/>
            <person name="Lavine L.C."/>
        </authorList>
    </citation>
    <scope>NUCLEOTIDE SEQUENCE</scope>
</reference>
<dbReference type="PANTHER" id="PTHR11347">
    <property type="entry name" value="CYCLIC NUCLEOTIDE PHOSPHODIESTERASE"/>
    <property type="match status" value="1"/>
</dbReference>
<dbReference type="GO" id="GO:0007165">
    <property type="term" value="P:signal transduction"/>
    <property type="evidence" value="ECO:0007669"/>
    <property type="project" value="InterPro"/>
</dbReference>
<dbReference type="GO" id="GO:0004114">
    <property type="term" value="F:3',5'-cyclic-nucleotide phosphodiesterase activity"/>
    <property type="evidence" value="ECO:0007669"/>
    <property type="project" value="InterPro"/>
</dbReference>
<dbReference type="PROSITE" id="PS51845">
    <property type="entry name" value="PDEASE_I_2"/>
    <property type="match status" value="1"/>
</dbReference>
<sequence length="107" mass="11772">MVEAGYHANPYHNLIHAADVAHTTHYILSQGGLAERCGLSEVQVFAALFAAAIHDFDHPGINNNFLVKTNSHLATLYNDHSVLENLHVSSVFELMKNPVFDILASFS</sequence>
<proteinExistence type="predicted"/>
<keyword evidence="2" id="KW-0378">Hydrolase</keyword>
<protein>
    <submittedName>
        <fullName evidence="6">Calcium/calmodulin-dependent 3',5'-cyclic nucleotide phosphodiesterase 1A</fullName>
    </submittedName>
</protein>
<dbReference type="Gene3D" id="1.10.1300.10">
    <property type="entry name" value="3'5'-cyclic nucleotide phosphodiesterase, catalytic domain"/>
    <property type="match status" value="1"/>
</dbReference>
<dbReference type="AlphaFoldDB" id="A0A0A9WWX1"/>
<gene>
    <name evidence="6" type="primary">Pde1a</name>
    <name evidence="6" type="ORF">CM83_54709</name>
</gene>
<evidence type="ECO:0000256" key="3">
    <source>
        <dbReference type="PIRSR" id="PIRSR623088-1"/>
    </source>
</evidence>
<dbReference type="InterPro" id="IPR023088">
    <property type="entry name" value="PDEase"/>
</dbReference>
<evidence type="ECO:0000256" key="4">
    <source>
        <dbReference type="PIRSR" id="PIRSR623088-3"/>
    </source>
</evidence>
<dbReference type="SMART" id="SM00471">
    <property type="entry name" value="HDc"/>
    <property type="match status" value="1"/>
</dbReference>
<feature type="binding site" evidence="4">
    <location>
        <position position="55"/>
    </location>
    <ligand>
        <name>Zn(2+)</name>
        <dbReference type="ChEBI" id="CHEBI:29105"/>
        <label>2</label>
    </ligand>
</feature>
<dbReference type="InterPro" id="IPR036971">
    <property type="entry name" value="PDEase_catalytic_dom_sf"/>
</dbReference>
<organism evidence="6">
    <name type="scientific">Lygus hesperus</name>
    <name type="common">Western plant bug</name>
    <dbReference type="NCBI Taxonomy" id="30085"/>
    <lineage>
        <taxon>Eukaryota</taxon>
        <taxon>Metazoa</taxon>
        <taxon>Ecdysozoa</taxon>
        <taxon>Arthropoda</taxon>
        <taxon>Hexapoda</taxon>
        <taxon>Insecta</taxon>
        <taxon>Pterygota</taxon>
        <taxon>Neoptera</taxon>
        <taxon>Paraneoptera</taxon>
        <taxon>Hemiptera</taxon>
        <taxon>Heteroptera</taxon>
        <taxon>Panheteroptera</taxon>
        <taxon>Cimicomorpha</taxon>
        <taxon>Miridae</taxon>
        <taxon>Mirini</taxon>
        <taxon>Lygus</taxon>
    </lineage>
</organism>
<evidence type="ECO:0000256" key="2">
    <source>
        <dbReference type="ARBA" id="ARBA00022801"/>
    </source>
</evidence>
<dbReference type="InterPro" id="IPR023174">
    <property type="entry name" value="PDEase_CS"/>
</dbReference>
<dbReference type="PRINTS" id="PR00387">
    <property type="entry name" value="PDIESTERASE1"/>
</dbReference>
<dbReference type="CDD" id="cd00077">
    <property type="entry name" value="HDc"/>
    <property type="match status" value="1"/>
</dbReference>
<keyword evidence="1 4" id="KW-0479">Metal-binding</keyword>
<dbReference type="SUPFAM" id="SSF109604">
    <property type="entry name" value="HD-domain/PDEase-like"/>
    <property type="match status" value="1"/>
</dbReference>
<feature type="binding site" evidence="4">
    <location>
        <position position="54"/>
    </location>
    <ligand>
        <name>Zn(2+)</name>
        <dbReference type="ChEBI" id="CHEBI:29105"/>
        <label>1</label>
    </ligand>
</feature>
<name>A0A0A9WWX1_LYGHE</name>
<feature type="binding site" evidence="4">
    <location>
        <position position="16"/>
    </location>
    <ligand>
        <name>Zn(2+)</name>
        <dbReference type="ChEBI" id="CHEBI:29105"/>
        <label>1</label>
    </ligand>
</feature>